<organism evidence="5 6">
    <name type="scientific">Arabidopsis thaliana</name>
    <name type="common">Mouse-ear cress</name>
    <dbReference type="NCBI Taxonomy" id="3702"/>
    <lineage>
        <taxon>Eukaryota</taxon>
        <taxon>Viridiplantae</taxon>
        <taxon>Streptophyta</taxon>
        <taxon>Embryophyta</taxon>
        <taxon>Tracheophyta</taxon>
        <taxon>Spermatophyta</taxon>
        <taxon>Magnoliopsida</taxon>
        <taxon>eudicotyledons</taxon>
        <taxon>Gunneridae</taxon>
        <taxon>Pentapetalae</taxon>
        <taxon>rosids</taxon>
        <taxon>malvids</taxon>
        <taxon>Brassicales</taxon>
        <taxon>Brassicaceae</taxon>
        <taxon>Camelineae</taxon>
        <taxon>Arabidopsis</taxon>
    </lineage>
</organism>
<evidence type="ECO:0000256" key="3">
    <source>
        <dbReference type="ARBA" id="ARBA00022833"/>
    </source>
</evidence>
<dbReference type="PANTHER" id="PTHR32410">
    <property type="entry name" value="CYSTEINE/HISTIDINE-RICH C1 DOMAIN FAMILY PROTEIN"/>
    <property type="match status" value="1"/>
</dbReference>
<accession>A0A178UXH1</accession>
<evidence type="ECO:0000313" key="5">
    <source>
        <dbReference type="EMBL" id="OAO98107.1"/>
    </source>
</evidence>
<evidence type="ECO:0000313" key="6">
    <source>
        <dbReference type="Proteomes" id="UP000078284"/>
    </source>
</evidence>
<dbReference type="ExpressionAtlas" id="A0A178UXH1">
    <property type="expression patterns" value="baseline and differential"/>
</dbReference>
<dbReference type="InterPro" id="IPR054483">
    <property type="entry name" value="DC1-like_CT"/>
</dbReference>
<proteinExistence type="predicted"/>
<feature type="domain" description="Phorbol-ester/DAG-type" evidence="4">
    <location>
        <begin position="179"/>
        <end position="233"/>
    </location>
</feature>
<protein>
    <recommendedName>
        <fullName evidence="4">Phorbol-ester/DAG-type domain-containing protein</fullName>
    </recommendedName>
</protein>
<feature type="domain" description="Phorbol-ester/DAG-type" evidence="4">
    <location>
        <begin position="119"/>
        <end position="167"/>
    </location>
</feature>
<feature type="domain" description="Phorbol-ester/DAG-type" evidence="4">
    <location>
        <begin position="242"/>
        <end position="286"/>
    </location>
</feature>
<gene>
    <name evidence="5" type="ordered locus">AXX17_At4g12870</name>
</gene>
<dbReference type="Proteomes" id="UP000078284">
    <property type="component" value="Chromosome 4"/>
</dbReference>
<evidence type="ECO:0000259" key="4">
    <source>
        <dbReference type="SMART" id="SM00109"/>
    </source>
</evidence>
<dbReference type="Pfam" id="PF03107">
    <property type="entry name" value="C1_2"/>
    <property type="match status" value="6"/>
</dbReference>
<dbReference type="SUPFAM" id="SSF57889">
    <property type="entry name" value="Cysteine-rich domain"/>
    <property type="match status" value="6"/>
</dbReference>
<feature type="domain" description="Phorbol-ester/DAG-type" evidence="4">
    <location>
        <begin position="378"/>
        <end position="427"/>
    </location>
</feature>
<reference evidence="6" key="1">
    <citation type="journal article" date="2016" name="Proc. Natl. Acad. Sci. U.S.A.">
        <title>Chromosome-level assembly of Arabidopsis thaliana Ler reveals the extent of translocation and inversion polymorphisms.</title>
        <authorList>
            <person name="Zapata L."/>
            <person name="Ding J."/>
            <person name="Willing E.M."/>
            <person name="Hartwig B."/>
            <person name="Bezdan D."/>
            <person name="Jiao W.B."/>
            <person name="Patel V."/>
            <person name="Velikkakam James G."/>
            <person name="Koornneef M."/>
            <person name="Ossowski S."/>
            <person name="Schneeberger K."/>
        </authorList>
    </citation>
    <scope>NUCLEOTIDE SEQUENCE [LARGE SCALE GENOMIC DNA]</scope>
    <source>
        <strain evidence="6">cv. Landsberg erecta</strain>
    </source>
</reference>
<dbReference type="Pfam" id="PF22926">
    <property type="entry name" value="C1-like_CT"/>
    <property type="match status" value="1"/>
</dbReference>
<keyword evidence="1" id="KW-0479">Metal-binding</keyword>
<sequence length="768" mass="88448">MESEGVSLPLIHKHVMMPSHDQRKGDCCGRSEFTSGGYYCEICDFFVHRKCVDESSEYIKHTSHSVHTLKLLCKPHHICNLCGKSIKDLFYRCEICDFDVDLYCAKYPPPEVIDISETHHHKLTLFKKRTLVDCGASKCGEVMYGFPYKCHECNLAFHVDCVWNSPDTKNLLEVNHSHHPLHPLKLHIGQPPDYSDGKCRLCAQKIKEKLFYHCSACNFSLDMDCLLNPPPQSILDLKAHAHQLIFRPRLDSFTCNACGLNGDRSPYICVQCDFMIHQECFSLPRLININRHDHRVARTSVLGVVNSVCGVCHQKVDWTWGGYSCQRCPQYVIHSKCATRNDVWNGKELEGVPEEIEDIKPYVVIYGNIIQHFSHKEHYLRFHVNGFFRDGNKRCSACTYPIGLQSFYECIDCDFMLHQNCAEFPRKKWHMLHNDRLTLVTSVAEFFWCIACRRMSNGFKYQCGYGVLDVLCCSVSEPFVHPSHPDHPLYYIRQVKYRQCYGCNGRTYNVLTCIESCCGFVLCFCCATLPQVVMHRVDDHPLSLCYGEKASGKYWCDICEKELNPSTWFYTSKDHRASLHTKCVLGDFAGLMPRSTIKYGSRSYEVVLNNSVSRPFCRVCESHCMYPISLKMLGTSDPYICSLNCQKRLNSLDNLTKKLEALYVLKTTKKESDDDDRTQLQALLLAEETAKKEPDYADRMQLHFVPLVSCSICKRLEVVVNDISQTGHGDRYKLVCMYCKYCCYASTNKVLTLKRHIYGGFEDQRLEP</sequence>
<dbReference type="EMBL" id="LUHQ01000004">
    <property type="protein sequence ID" value="OAO98107.1"/>
    <property type="molecule type" value="Genomic_DNA"/>
</dbReference>
<feature type="domain" description="Phorbol-ester/DAG-type" evidence="4">
    <location>
        <begin position="292"/>
        <end position="343"/>
    </location>
</feature>
<name>A0A178UXH1_ARATH</name>
<feature type="domain" description="Phorbol-ester/DAG-type" evidence="4">
    <location>
        <begin position="12"/>
        <end position="57"/>
    </location>
</feature>
<dbReference type="InterPro" id="IPR004146">
    <property type="entry name" value="DC1"/>
</dbReference>
<evidence type="ECO:0000256" key="1">
    <source>
        <dbReference type="ARBA" id="ARBA00022723"/>
    </source>
</evidence>
<keyword evidence="2" id="KW-0677">Repeat</keyword>
<dbReference type="PANTHER" id="PTHR32410:SF154">
    <property type="entry name" value="CHP-RICH ZINC FINGER PROTEIN-LIKE-RELATED"/>
    <property type="match status" value="1"/>
</dbReference>
<dbReference type="SMART" id="SM00109">
    <property type="entry name" value="C1"/>
    <property type="match status" value="6"/>
</dbReference>
<dbReference type="AlphaFoldDB" id="A0A178UXH1"/>
<keyword evidence="3" id="KW-0862">Zinc</keyword>
<dbReference type="InterPro" id="IPR002219">
    <property type="entry name" value="PKC_DAG/PE"/>
</dbReference>
<dbReference type="InterPro" id="IPR046349">
    <property type="entry name" value="C1-like_sf"/>
</dbReference>
<comment type="caution">
    <text evidence="5">The sequence shown here is derived from an EMBL/GenBank/DDBJ whole genome shotgun (WGS) entry which is preliminary data.</text>
</comment>
<dbReference type="InterPro" id="IPR053192">
    <property type="entry name" value="Vacuole_Formation_Reg"/>
</dbReference>
<dbReference type="GO" id="GO:0046872">
    <property type="term" value="F:metal ion binding"/>
    <property type="evidence" value="ECO:0007669"/>
    <property type="project" value="UniProtKB-KW"/>
</dbReference>
<evidence type="ECO:0000256" key="2">
    <source>
        <dbReference type="ARBA" id="ARBA00022737"/>
    </source>
</evidence>